<feature type="transmembrane region" description="Helical" evidence="1">
    <location>
        <begin position="224"/>
        <end position="243"/>
    </location>
</feature>
<feature type="transmembrane region" description="Helical" evidence="1">
    <location>
        <begin position="21"/>
        <end position="41"/>
    </location>
</feature>
<feature type="transmembrane region" description="Helical" evidence="1">
    <location>
        <begin position="53"/>
        <end position="73"/>
    </location>
</feature>
<evidence type="ECO:0000313" key="3">
    <source>
        <dbReference type="Proteomes" id="UP000214666"/>
    </source>
</evidence>
<sequence length="252" mass="27735">MISFFRYLKADMLKLRRQPMLLVHLFVPLLGISIFLAYYSFTPYLPTSKVEGYLQVLAVSLPTLIGIVCSMATDQEAAAGKFQQLLTSPVKLLPFLSKFSLLLILGLGSVLLASVGFGTGFIYLLDESPYSLGFYVLAACILFSASIFIYAFHFFMSVRFGKGASIGLGIAESLLSALLLTGLGDHPWIYIPCAWASRFVTIWVQYGAGSAAAPPNVMQLDWEIGYCALGTLAIMVLLGLWIWRWEGQNSLE</sequence>
<dbReference type="AlphaFoldDB" id="A0A222WLK3"/>
<dbReference type="NCBIfam" id="TIGR03733">
    <property type="entry name" value="lanti_perm_MutG"/>
    <property type="match status" value="1"/>
</dbReference>
<name>A0A222WLK3_9BACL</name>
<dbReference type="EMBL" id="CP020028">
    <property type="protein sequence ID" value="ASR47369.1"/>
    <property type="molecule type" value="Genomic_DNA"/>
</dbReference>
<accession>A0A222WLK3</accession>
<dbReference type="InterPro" id="IPR022294">
    <property type="entry name" value="ABC-transptr_permeasesu"/>
</dbReference>
<dbReference type="RefSeq" id="WP_094154947.1">
    <property type="nucleotide sequence ID" value="NZ_CP020028.1"/>
</dbReference>
<dbReference type="KEGG" id="pkb:B4V02_12040"/>
<gene>
    <name evidence="2" type="ORF">B4V02_12040</name>
</gene>
<evidence type="ECO:0000313" key="2">
    <source>
        <dbReference type="EMBL" id="ASR47369.1"/>
    </source>
</evidence>
<keyword evidence="1" id="KW-0812">Transmembrane</keyword>
<reference evidence="2 3" key="1">
    <citation type="submission" date="2017-03" db="EMBL/GenBank/DDBJ databases">
        <title>Complete genome sequence of Paenibacillus Kribbensis producing bioflocculants.</title>
        <authorList>
            <person name="Lee H.-G."/>
            <person name="Oh H.-M."/>
        </authorList>
    </citation>
    <scope>NUCLEOTIDE SEQUENCE [LARGE SCALE GENOMIC DNA]</scope>
    <source>
        <strain evidence="2 3">AM49</strain>
    </source>
</reference>
<dbReference type="CDD" id="cd21808">
    <property type="entry name" value="ABC-2_lan_permease_MutG"/>
    <property type="match status" value="1"/>
</dbReference>
<organism evidence="2 3">
    <name type="scientific">Paenibacillus kribbensis</name>
    <dbReference type="NCBI Taxonomy" id="172713"/>
    <lineage>
        <taxon>Bacteria</taxon>
        <taxon>Bacillati</taxon>
        <taxon>Bacillota</taxon>
        <taxon>Bacilli</taxon>
        <taxon>Bacillales</taxon>
        <taxon>Paenibacillaceae</taxon>
        <taxon>Paenibacillus</taxon>
    </lineage>
</organism>
<keyword evidence="3" id="KW-1185">Reference proteome</keyword>
<proteinExistence type="predicted"/>
<keyword evidence="1" id="KW-0472">Membrane</keyword>
<evidence type="ECO:0000256" key="1">
    <source>
        <dbReference type="SAM" id="Phobius"/>
    </source>
</evidence>
<dbReference type="OrthoDB" id="1701852at2"/>
<feature type="transmembrane region" description="Helical" evidence="1">
    <location>
        <begin position="101"/>
        <end position="124"/>
    </location>
</feature>
<dbReference type="Pfam" id="PF12730">
    <property type="entry name" value="ABC2_membrane_4"/>
    <property type="match status" value="1"/>
</dbReference>
<protein>
    <submittedName>
        <fullName evidence="2">Bacteriocin ABC transporter</fullName>
    </submittedName>
</protein>
<feature type="transmembrane region" description="Helical" evidence="1">
    <location>
        <begin position="130"/>
        <end position="152"/>
    </location>
</feature>
<dbReference type="Proteomes" id="UP000214666">
    <property type="component" value="Chromosome"/>
</dbReference>
<keyword evidence="1" id="KW-1133">Transmembrane helix</keyword>